<organism evidence="2 3">
    <name type="scientific">Prunus dulcis</name>
    <name type="common">Almond</name>
    <name type="synonym">Amygdalus dulcis</name>
    <dbReference type="NCBI Taxonomy" id="3755"/>
    <lineage>
        <taxon>Eukaryota</taxon>
        <taxon>Viridiplantae</taxon>
        <taxon>Streptophyta</taxon>
        <taxon>Embryophyta</taxon>
        <taxon>Tracheophyta</taxon>
        <taxon>Spermatophyta</taxon>
        <taxon>Magnoliopsida</taxon>
        <taxon>eudicotyledons</taxon>
        <taxon>Gunneridae</taxon>
        <taxon>Pentapetalae</taxon>
        <taxon>rosids</taxon>
        <taxon>fabids</taxon>
        <taxon>Rosales</taxon>
        <taxon>Rosaceae</taxon>
        <taxon>Amygdaloideae</taxon>
        <taxon>Amygdaleae</taxon>
        <taxon>Prunus</taxon>
    </lineage>
</organism>
<name>A0AAD4ZLD5_PRUDU</name>
<comment type="caution">
    <text evidence="2">The sequence shown here is derived from an EMBL/GenBank/DDBJ whole genome shotgun (WGS) entry which is preliminary data.</text>
</comment>
<feature type="region of interest" description="Disordered" evidence="1">
    <location>
        <begin position="78"/>
        <end position="120"/>
    </location>
</feature>
<keyword evidence="3" id="KW-1185">Reference proteome</keyword>
<protein>
    <submittedName>
        <fullName evidence="2">Uncharacterized protein</fullName>
    </submittedName>
</protein>
<proteinExistence type="predicted"/>
<feature type="compositionally biased region" description="Basic and acidic residues" evidence="1">
    <location>
        <begin position="96"/>
        <end position="108"/>
    </location>
</feature>
<dbReference type="AlphaFoldDB" id="A0AAD4ZLD5"/>
<gene>
    <name evidence="2" type="ORF">L3X38_002834</name>
</gene>
<evidence type="ECO:0000313" key="3">
    <source>
        <dbReference type="Proteomes" id="UP001054821"/>
    </source>
</evidence>
<accession>A0AAD4ZLD5</accession>
<evidence type="ECO:0000313" key="2">
    <source>
        <dbReference type="EMBL" id="KAI5349943.1"/>
    </source>
</evidence>
<evidence type="ECO:0000256" key="1">
    <source>
        <dbReference type="SAM" id="MobiDB-lite"/>
    </source>
</evidence>
<dbReference type="EMBL" id="JAJFAZ020000001">
    <property type="protein sequence ID" value="KAI5349943.1"/>
    <property type="molecule type" value="Genomic_DNA"/>
</dbReference>
<sequence length="120" mass="13338">MAGTSMEDRIRCHVEGGYVVDEDTCRGTMRNTQLTKQVAKPTKLSCSGASARYSTSELERDTVDCFLAVQVGRLGPRKTHAPVVERRSSMEPAQSESEKAHKVRSAEARKRRPCSRVPLM</sequence>
<reference evidence="2 3" key="1">
    <citation type="journal article" date="2022" name="G3 (Bethesda)">
        <title>Whole-genome sequence and methylome profiling of the almond [Prunus dulcis (Mill.) D.A. Webb] cultivar 'Nonpareil'.</title>
        <authorList>
            <person name="D'Amico-Willman K.M."/>
            <person name="Ouma W.Z."/>
            <person name="Meulia T."/>
            <person name="Sideli G.M."/>
            <person name="Gradziel T.M."/>
            <person name="Fresnedo-Ramirez J."/>
        </authorList>
    </citation>
    <scope>NUCLEOTIDE SEQUENCE [LARGE SCALE GENOMIC DNA]</scope>
    <source>
        <strain evidence="2">Clone GOH B32 T37-40</strain>
    </source>
</reference>
<dbReference type="Proteomes" id="UP001054821">
    <property type="component" value="Chromosome 1"/>
</dbReference>